<dbReference type="RefSeq" id="WP_129403030.1">
    <property type="nucleotide sequence ID" value="NZ_SBKP01000002.1"/>
</dbReference>
<dbReference type="SUPFAM" id="SSF52206">
    <property type="entry name" value="Hypothetical protein MTH538"/>
    <property type="match status" value="1"/>
</dbReference>
<evidence type="ECO:0000313" key="3">
    <source>
        <dbReference type="Proteomes" id="UP000290958"/>
    </source>
</evidence>
<keyword evidence="3" id="KW-1185">Reference proteome</keyword>
<dbReference type="AlphaFoldDB" id="A0A4Q1KKB8"/>
<comment type="caution">
    <text evidence="2">The sequence shown here is derived from an EMBL/GenBank/DDBJ whole genome shotgun (WGS) entry which is preliminary data.</text>
</comment>
<dbReference type="EMBL" id="SBKP01000002">
    <property type="protein sequence ID" value="RXR30278.1"/>
    <property type="molecule type" value="Genomic_DNA"/>
</dbReference>
<dbReference type="Gene3D" id="3.40.50.9200">
    <property type="entry name" value="Hypothetical protein MTH538"/>
    <property type="match status" value="1"/>
</dbReference>
<dbReference type="Proteomes" id="UP000290958">
    <property type="component" value="Unassembled WGS sequence"/>
</dbReference>
<dbReference type="Pfam" id="PF08937">
    <property type="entry name" value="ThsB_TIR"/>
    <property type="match status" value="1"/>
</dbReference>
<protein>
    <submittedName>
        <fullName evidence="2">Molecular chaperone Tir</fullName>
    </submittedName>
</protein>
<dbReference type="InterPro" id="IPR036490">
    <property type="entry name" value="ThsB_TIR-like_sf"/>
</dbReference>
<reference evidence="3" key="1">
    <citation type="submission" date="2019-01" db="EMBL/GenBank/DDBJ databases">
        <title>Cytophagaceae bacterium strain CAR-16.</title>
        <authorList>
            <person name="Chen W.-M."/>
        </authorList>
    </citation>
    <scope>NUCLEOTIDE SEQUENCE [LARGE SCALE GENOMIC DNA]</scope>
    <source>
        <strain evidence="3">CHR27</strain>
    </source>
</reference>
<gene>
    <name evidence="2" type="ORF">EQG66_02785</name>
</gene>
<dbReference type="OrthoDB" id="9811746at2"/>
<accession>A0A4Q1KKB8</accession>
<evidence type="ECO:0000259" key="1">
    <source>
        <dbReference type="Pfam" id="PF08937"/>
    </source>
</evidence>
<organism evidence="2 3">
    <name type="scientific">Sphingobium fluviale</name>
    <dbReference type="NCBI Taxonomy" id="2506423"/>
    <lineage>
        <taxon>Bacteria</taxon>
        <taxon>Pseudomonadati</taxon>
        <taxon>Pseudomonadota</taxon>
        <taxon>Alphaproteobacteria</taxon>
        <taxon>Sphingomonadales</taxon>
        <taxon>Sphingomonadaceae</taxon>
        <taxon>Sphingobium</taxon>
    </lineage>
</organism>
<proteinExistence type="predicted"/>
<dbReference type="InterPro" id="IPR015032">
    <property type="entry name" value="ThsB__TIR-like_domain"/>
</dbReference>
<feature type="domain" description="Thoeris protein ThsB TIR-like" evidence="1">
    <location>
        <begin position="6"/>
        <end position="98"/>
    </location>
</feature>
<name>A0A4Q1KKB8_9SPHN</name>
<sequence>MARRVFFSFHFDNDFWRTQQIRNMGALEGQPLCTPNAWEEVKRKGKTAIEKWIADNMYGKSCVVVLVGSQTAARPWVKHEIVKAWNDGKGVVGVRVNKLLDRNSQTSVAGANPFDEITFGDSGRKLSSVVQLVTPTGTDSKSTYASIASGIEQWIEDAIAIRGRN</sequence>
<evidence type="ECO:0000313" key="2">
    <source>
        <dbReference type="EMBL" id="RXR30278.1"/>
    </source>
</evidence>